<dbReference type="HAMAP" id="MF_00197">
    <property type="entry name" value="DAP_epimerase"/>
    <property type="match status" value="1"/>
</dbReference>
<dbReference type="NCBIfam" id="TIGR00652">
    <property type="entry name" value="DapF"/>
    <property type="match status" value="1"/>
</dbReference>
<dbReference type="OrthoDB" id="9805408at2"/>
<feature type="binding site" evidence="3">
    <location>
        <begin position="212"/>
        <end position="213"/>
    </location>
    <ligand>
        <name>substrate</name>
    </ligand>
</feature>
<comment type="catalytic activity">
    <reaction evidence="3">
        <text>(2S,6S)-2,6-diaminopimelate = meso-2,6-diaminopimelate</text>
        <dbReference type="Rhea" id="RHEA:15393"/>
        <dbReference type="ChEBI" id="CHEBI:57609"/>
        <dbReference type="ChEBI" id="CHEBI:57791"/>
        <dbReference type="EC" id="5.1.1.7"/>
    </reaction>
</comment>
<evidence type="ECO:0000256" key="1">
    <source>
        <dbReference type="ARBA" id="ARBA00010219"/>
    </source>
</evidence>
<keyword evidence="3" id="KW-0457">Lysine biosynthesis</keyword>
<feature type="binding site" evidence="3">
    <location>
        <begin position="202"/>
        <end position="203"/>
    </location>
    <ligand>
        <name>substrate</name>
    </ligand>
</feature>
<gene>
    <name evidence="3" type="primary">dapF</name>
    <name evidence="5" type="ordered locus">Acid_4598</name>
</gene>
<dbReference type="Pfam" id="PF01678">
    <property type="entry name" value="DAP_epimerase"/>
    <property type="match status" value="2"/>
</dbReference>
<feature type="site" description="Could be important to modulate the pK values of the two catalytic cysteine residues" evidence="3">
    <location>
        <position position="202"/>
    </location>
</feature>
<dbReference type="GO" id="GO:0008837">
    <property type="term" value="F:diaminopimelate epimerase activity"/>
    <property type="evidence" value="ECO:0007669"/>
    <property type="project" value="UniProtKB-UniRule"/>
</dbReference>
<dbReference type="STRING" id="234267.Acid_4598"/>
<feature type="binding site" evidence="3">
    <location>
        <position position="13"/>
    </location>
    <ligand>
        <name>substrate</name>
    </ligand>
</feature>
<keyword evidence="3" id="KW-0963">Cytoplasm</keyword>
<comment type="similarity">
    <text evidence="1 3">Belongs to the diaminopimelate epimerase family.</text>
</comment>
<dbReference type="AlphaFoldDB" id="Q01XQ8"/>
<dbReference type="InParanoid" id="Q01XQ8"/>
<dbReference type="SUPFAM" id="SSF54506">
    <property type="entry name" value="Diaminopimelate epimerase-like"/>
    <property type="match status" value="2"/>
</dbReference>
<evidence type="ECO:0000313" key="5">
    <source>
        <dbReference type="EMBL" id="ABJ85557.1"/>
    </source>
</evidence>
<keyword evidence="2 3" id="KW-0413">Isomerase</keyword>
<dbReference type="GO" id="GO:0009089">
    <property type="term" value="P:lysine biosynthetic process via diaminopimelate"/>
    <property type="evidence" value="ECO:0007669"/>
    <property type="project" value="UniProtKB-UniRule"/>
</dbReference>
<comment type="caution">
    <text evidence="3">Lacks conserved residue(s) required for the propagation of feature annotation.</text>
</comment>
<evidence type="ECO:0000256" key="4">
    <source>
        <dbReference type="NCBIfam" id="TIGR00652"/>
    </source>
</evidence>
<proteinExistence type="inferred from homology"/>
<protein>
    <recommendedName>
        <fullName evidence="3 4">Diaminopimelate epimerase</fullName>
        <shortName evidence="3">DAP epimerase</shortName>
        <ecNumber evidence="3 4">5.1.1.7</ecNumber>
    </recommendedName>
    <alternativeName>
        <fullName evidence="3">PLP-independent amino acid racemase</fullName>
    </alternativeName>
</protein>
<dbReference type="InterPro" id="IPR001653">
    <property type="entry name" value="DAP_epimerase_DapF"/>
</dbReference>
<feature type="binding site" evidence="3">
    <location>
        <begin position="77"/>
        <end position="78"/>
    </location>
    <ligand>
        <name>substrate</name>
    </ligand>
</feature>
<dbReference type="Gene3D" id="3.10.310.10">
    <property type="entry name" value="Diaminopimelate Epimerase, Chain A, domain 1"/>
    <property type="match status" value="2"/>
</dbReference>
<keyword evidence="3" id="KW-0028">Amino-acid biosynthesis</keyword>
<feature type="binding site" evidence="3">
    <location>
        <position position="152"/>
    </location>
    <ligand>
        <name>substrate</name>
    </ligand>
</feature>
<organism evidence="5">
    <name type="scientific">Solibacter usitatus (strain Ellin6076)</name>
    <dbReference type="NCBI Taxonomy" id="234267"/>
    <lineage>
        <taxon>Bacteria</taxon>
        <taxon>Pseudomonadati</taxon>
        <taxon>Acidobacteriota</taxon>
        <taxon>Terriglobia</taxon>
        <taxon>Bryobacterales</taxon>
        <taxon>Solibacteraceae</taxon>
        <taxon>Candidatus Solibacter</taxon>
    </lineage>
</organism>
<comment type="pathway">
    <text evidence="3">Amino-acid biosynthesis; L-lysine biosynthesis via DAP pathway; DL-2,6-diaminopimelate from LL-2,6-diaminopimelate: step 1/1.</text>
</comment>
<dbReference type="HOGENOM" id="CLU_053306_1_0_0"/>
<feature type="binding site" evidence="3">
    <location>
        <position position="67"/>
    </location>
    <ligand>
        <name>substrate</name>
    </ligand>
</feature>
<dbReference type="eggNOG" id="COG0253">
    <property type="taxonomic scope" value="Bacteria"/>
</dbReference>
<comment type="function">
    <text evidence="3">Catalyzes the stereoinversion of LL-2,6-diaminopimelate (L,L-DAP) to meso-diaminopimelate (meso-DAP), a precursor of L-lysine and an essential component of the bacterial peptidoglycan.</text>
</comment>
<comment type="subcellular location">
    <subcellularLocation>
        <location evidence="3">Cytoplasm</location>
    </subcellularLocation>
</comment>
<evidence type="ECO:0000256" key="2">
    <source>
        <dbReference type="ARBA" id="ARBA00023235"/>
    </source>
</evidence>
<dbReference type="EC" id="5.1.1.7" evidence="3 4"/>
<dbReference type="GO" id="GO:0005829">
    <property type="term" value="C:cytosol"/>
    <property type="evidence" value="ECO:0007669"/>
    <property type="project" value="TreeGrafter"/>
</dbReference>
<dbReference type="PANTHER" id="PTHR31689:SF0">
    <property type="entry name" value="DIAMINOPIMELATE EPIMERASE"/>
    <property type="match status" value="1"/>
</dbReference>
<accession>Q01XQ8</accession>
<dbReference type="PANTHER" id="PTHR31689">
    <property type="entry name" value="DIAMINOPIMELATE EPIMERASE, CHLOROPLASTIC"/>
    <property type="match status" value="1"/>
</dbReference>
<feature type="binding site" evidence="3">
    <location>
        <position position="184"/>
    </location>
    <ligand>
        <name>substrate</name>
    </ligand>
</feature>
<reference evidence="5" key="1">
    <citation type="submission" date="2006-10" db="EMBL/GenBank/DDBJ databases">
        <title>Complete sequence of Solibacter usitatus Ellin6076.</title>
        <authorList>
            <consortium name="US DOE Joint Genome Institute"/>
            <person name="Copeland A."/>
            <person name="Lucas S."/>
            <person name="Lapidus A."/>
            <person name="Barry K."/>
            <person name="Detter J.C."/>
            <person name="Glavina del Rio T."/>
            <person name="Hammon N."/>
            <person name="Israni S."/>
            <person name="Dalin E."/>
            <person name="Tice H."/>
            <person name="Pitluck S."/>
            <person name="Thompson L.S."/>
            <person name="Brettin T."/>
            <person name="Bruce D."/>
            <person name="Han C."/>
            <person name="Tapia R."/>
            <person name="Gilna P."/>
            <person name="Schmutz J."/>
            <person name="Larimer F."/>
            <person name="Land M."/>
            <person name="Hauser L."/>
            <person name="Kyrpides N."/>
            <person name="Mikhailova N."/>
            <person name="Janssen P.H."/>
            <person name="Kuske C.R."/>
            <person name="Richardson P."/>
        </authorList>
    </citation>
    <scope>NUCLEOTIDE SEQUENCE</scope>
    <source>
        <strain evidence="5">Ellin6076</strain>
    </source>
</reference>
<comment type="subunit">
    <text evidence="3">Homodimer.</text>
</comment>
<name>Q01XQ8_SOLUE</name>
<sequence length="268" mass="29219">MKIPFTKTHGAKNDFLFTWRRDVPPETDHEALAIAICDRHTGIGADGWMLVDPPADAEAEGTIQLYNSDGSIAEMSGNGTRCAAAFLIKHGMAAGVVRVRTGAGVKSMRVLERKGLLFQFEMNMGRAEIAEKRFELQVTGERRDVTLLWVGNPQCAVPVEHFDFDWRTLGAEIERHPHFPNRTNVSFVRAVDQHTIDVRFWERGAGETMSSGTGSTGAAAMAVARGLASSPVRVQTPAGAMDLRFDGDIFLTGPAEIVAEGEFFAPST</sequence>
<dbReference type="EMBL" id="CP000473">
    <property type="protein sequence ID" value="ABJ85557.1"/>
    <property type="molecule type" value="Genomic_DNA"/>
</dbReference>
<evidence type="ECO:0000256" key="3">
    <source>
        <dbReference type="HAMAP-Rule" id="MF_00197"/>
    </source>
</evidence>
<dbReference type="FunCoup" id="Q01XQ8">
    <property type="interactions" value="645"/>
</dbReference>
<dbReference type="KEGG" id="sus:Acid_4598"/>
<dbReference type="UniPathway" id="UPA00034">
    <property type="reaction ID" value="UER00025"/>
</dbReference>